<dbReference type="PANTHER" id="PTHR36698">
    <property type="entry name" value="BLL5892 PROTEIN"/>
    <property type="match status" value="1"/>
</dbReference>
<dbReference type="InterPro" id="IPR003399">
    <property type="entry name" value="Mce/MlaD"/>
</dbReference>
<dbReference type="Proteomes" id="UP000631694">
    <property type="component" value="Unassembled WGS sequence"/>
</dbReference>
<dbReference type="AlphaFoldDB" id="A0A931MWE8"/>
<evidence type="ECO:0000313" key="4">
    <source>
        <dbReference type="Proteomes" id="UP000631694"/>
    </source>
</evidence>
<dbReference type="RefSeq" id="WP_197309924.1">
    <property type="nucleotide sequence ID" value="NZ_JADZLT010000040.1"/>
</dbReference>
<evidence type="ECO:0000259" key="2">
    <source>
        <dbReference type="Pfam" id="PF02470"/>
    </source>
</evidence>
<name>A0A931MWE8_9HYPH</name>
<sequence length="553" mass="58240">MESRANYAAIGGAVLAIVVITIAFMLWLTNAGERAQRVAIRVIFPGAVTGLNTGSAVLFNGIRIGEVSDLQLDPDDPSTVVAMINVDRTKPIRTDTRAVLSYQGFTGIANLALEGGSRNAPLLTETVPPEGGIPTIQAEVSPFQDILESARNVLIRADSAMAAIDDFITDNGPAFGRSIDNVETFTQALARNADDIGGVVENVSKAAAALGDMSDQLRGSVTRVEEILTAVEPQKVTEIVDGAVAAAERLDGILARAQTIADGIEAAEINALLDNVTQASASLAQVMERADQVVTAIDPAEVRALVQAVREASERVGSIAVDADRLVKAVDPQRIETIVQSVETATRSIADTSTALGPIVVTVRDTFAQVGAVVGAIDPPRVKAVVEDVSAFTARLQGTGEVMDEVLGDLQTASNSLADLGRTIDTRRPDVDAIIVSARQLADQMNGIASRADGVLQKIDNYVEGDGEGLVVEATAAMRSIRSAADTLNAQIGPITANVASFSDRGLSGITQFVIEGRRALSRLERVLSGVERDPQQFIFGNDGVPEYAPRRR</sequence>
<dbReference type="Pfam" id="PF02470">
    <property type="entry name" value="MlaD"/>
    <property type="match status" value="1"/>
</dbReference>
<feature type="transmembrane region" description="Helical" evidence="1">
    <location>
        <begin position="7"/>
        <end position="28"/>
    </location>
</feature>
<accession>A0A931MWE8</accession>
<gene>
    <name evidence="3" type="ORF">I5731_03245</name>
</gene>
<proteinExistence type="predicted"/>
<reference evidence="3" key="1">
    <citation type="submission" date="2020-12" db="EMBL/GenBank/DDBJ databases">
        <title>Methylobrevis albus sp. nov., isolated from fresh water lack sediment.</title>
        <authorList>
            <person name="Zou Q."/>
        </authorList>
    </citation>
    <scope>NUCLEOTIDE SEQUENCE</scope>
    <source>
        <strain evidence="3">L22</strain>
    </source>
</reference>
<organism evidence="3 4">
    <name type="scientific">Methylobrevis albus</name>
    <dbReference type="NCBI Taxonomy" id="2793297"/>
    <lineage>
        <taxon>Bacteria</taxon>
        <taxon>Pseudomonadati</taxon>
        <taxon>Pseudomonadota</taxon>
        <taxon>Alphaproteobacteria</taxon>
        <taxon>Hyphomicrobiales</taxon>
        <taxon>Pleomorphomonadaceae</taxon>
        <taxon>Methylobrevis</taxon>
    </lineage>
</organism>
<evidence type="ECO:0000256" key="1">
    <source>
        <dbReference type="SAM" id="Phobius"/>
    </source>
</evidence>
<comment type="caution">
    <text evidence="3">The sequence shown here is derived from an EMBL/GenBank/DDBJ whole genome shotgun (WGS) entry which is preliminary data.</text>
</comment>
<protein>
    <submittedName>
        <fullName evidence="3">MCE family protein</fullName>
    </submittedName>
</protein>
<keyword evidence="1" id="KW-0812">Transmembrane</keyword>
<keyword evidence="1" id="KW-0472">Membrane</keyword>
<keyword evidence="4" id="KW-1185">Reference proteome</keyword>
<feature type="domain" description="Mce/MlaD" evidence="2">
    <location>
        <begin position="47"/>
        <end position="116"/>
    </location>
</feature>
<evidence type="ECO:0000313" key="3">
    <source>
        <dbReference type="EMBL" id="MBH0236828.1"/>
    </source>
</evidence>
<dbReference type="PANTHER" id="PTHR36698:SF2">
    <property type="entry name" value="MCE_MLAD DOMAIN-CONTAINING PROTEIN"/>
    <property type="match status" value="1"/>
</dbReference>
<keyword evidence="1" id="KW-1133">Transmembrane helix</keyword>
<dbReference type="EMBL" id="JADZLT010000040">
    <property type="protein sequence ID" value="MBH0236828.1"/>
    <property type="molecule type" value="Genomic_DNA"/>
</dbReference>